<comment type="caution">
    <text evidence="2">The sequence shown here is derived from an EMBL/GenBank/DDBJ whole genome shotgun (WGS) entry which is preliminary data.</text>
</comment>
<dbReference type="GO" id="GO:0016787">
    <property type="term" value="F:hydrolase activity"/>
    <property type="evidence" value="ECO:0007669"/>
    <property type="project" value="UniProtKB-KW"/>
</dbReference>
<accession>A0ABD5Q345</accession>
<gene>
    <name evidence="2" type="ORF">ACFO9K_12070</name>
</gene>
<dbReference type="GeneID" id="73044303"/>
<dbReference type="RefSeq" id="WP_254269298.1">
    <property type="nucleotide sequence ID" value="NZ_CP100400.1"/>
</dbReference>
<protein>
    <submittedName>
        <fullName evidence="2">Metal-dependent hydrolase</fullName>
    </submittedName>
</protein>
<dbReference type="AlphaFoldDB" id="A0ABD5Q345"/>
<feature type="transmembrane region" description="Helical" evidence="1">
    <location>
        <begin position="29"/>
        <end position="46"/>
    </location>
</feature>
<feature type="transmembrane region" description="Helical" evidence="1">
    <location>
        <begin position="58"/>
        <end position="84"/>
    </location>
</feature>
<name>A0ABD5Q345_9EURY</name>
<organism evidence="2 3">
    <name type="scientific">Halorussus aquaticus</name>
    <dbReference type="NCBI Taxonomy" id="2953748"/>
    <lineage>
        <taxon>Archaea</taxon>
        <taxon>Methanobacteriati</taxon>
        <taxon>Methanobacteriota</taxon>
        <taxon>Stenosarchaea group</taxon>
        <taxon>Halobacteria</taxon>
        <taxon>Halobacteriales</taxon>
        <taxon>Haladaptataceae</taxon>
        <taxon>Halorussus</taxon>
    </lineage>
</organism>
<proteinExistence type="predicted"/>
<keyword evidence="1" id="KW-1133">Transmembrane helix</keyword>
<keyword evidence="2" id="KW-0378">Hydrolase</keyword>
<feature type="transmembrane region" description="Helical" evidence="1">
    <location>
        <begin position="151"/>
        <end position="167"/>
    </location>
</feature>
<feature type="transmembrane region" description="Helical" evidence="1">
    <location>
        <begin position="96"/>
        <end position="120"/>
    </location>
</feature>
<evidence type="ECO:0000313" key="2">
    <source>
        <dbReference type="EMBL" id="MFC4824995.1"/>
    </source>
</evidence>
<dbReference type="Proteomes" id="UP001595945">
    <property type="component" value="Unassembled WGS sequence"/>
</dbReference>
<evidence type="ECO:0000313" key="3">
    <source>
        <dbReference type="Proteomes" id="UP001595945"/>
    </source>
</evidence>
<dbReference type="EMBL" id="JBHSHT010000001">
    <property type="protein sequence ID" value="MFC4824995.1"/>
    <property type="molecule type" value="Genomic_DNA"/>
</dbReference>
<keyword evidence="3" id="KW-1185">Reference proteome</keyword>
<keyword evidence="1" id="KW-0812">Transmembrane</keyword>
<dbReference type="Pfam" id="PF04307">
    <property type="entry name" value="YdjM"/>
    <property type="match status" value="1"/>
</dbReference>
<dbReference type="InterPro" id="IPR007404">
    <property type="entry name" value="YdjM-like"/>
</dbReference>
<sequence length="168" mass="18071">MYPTGHYGVALLFAVPFVVLLGRKSGTVFTTFVLFVALLPDLDLHIPGVIHHGVTHTFLFGVVGGLVVGVMAVAVFLVYVALTGPPRSSRLTTRRVFVWATTGAFLGVASHVVADVLVLLPGREPVSPFWPVLSRKIHIEALPLGAPLRNLGLMAFGLTAHALVFYYE</sequence>
<feature type="transmembrane region" description="Helical" evidence="1">
    <location>
        <begin position="6"/>
        <end position="22"/>
    </location>
</feature>
<evidence type="ECO:0000256" key="1">
    <source>
        <dbReference type="SAM" id="Phobius"/>
    </source>
</evidence>
<reference evidence="2 3" key="1">
    <citation type="journal article" date="2019" name="Int. J. Syst. Evol. Microbiol.">
        <title>The Global Catalogue of Microorganisms (GCM) 10K type strain sequencing project: providing services to taxonomists for standard genome sequencing and annotation.</title>
        <authorList>
            <consortium name="The Broad Institute Genomics Platform"/>
            <consortium name="The Broad Institute Genome Sequencing Center for Infectious Disease"/>
            <person name="Wu L."/>
            <person name="Ma J."/>
        </authorList>
    </citation>
    <scope>NUCLEOTIDE SEQUENCE [LARGE SCALE GENOMIC DNA]</scope>
    <source>
        <strain evidence="2 3">XZYJ18</strain>
    </source>
</reference>
<keyword evidence="1" id="KW-0472">Membrane</keyword>